<dbReference type="AlphaFoldDB" id="A0A511T4H3"/>
<evidence type="ECO:0000313" key="4">
    <source>
        <dbReference type="Proteomes" id="UP000321514"/>
    </source>
</evidence>
<dbReference type="EMBL" id="FOIB01000005">
    <property type="protein sequence ID" value="SEU14913.1"/>
    <property type="molecule type" value="Genomic_DNA"/>
</dbReference>
<reference evidence="2 3" key="1">
    <citation type="submission" date="2016-10" db="EMBL/GenBank/DDBJ databases">
        <authorList>
            <person name="Varghese N."/>
            <person name="Submissions S."/>
        </authorList>
    </citation>
    <scope>NUCLEOTIDE SEQUENCE [LARGE SCALE GENOMIC DNA]</scope>
    <source>
        <strain evidence="2 3">DSM 16525</strain>
    </source>
</reference>
<evidence type="ECO:0000313" key="3">
    <source>
        <dbReference type="Proteomes" id="UP000183760"/>
    </source>
</evidence>
<evidence type="ECO:0000313" key="1">
    <source>
        <dbReference type="EMBL" id="GEN09059.1"/>
    </source>
</evidence>
<protein>
    <submittedName>
        <fullName evidence="1">Uncharacterized protein</fullName>
    </submittedName>
</protein>
<dbReference type="Proteomes" id="UP000321514">
    <property type="component" value="Unassembled WGS sequence"/>
</dbReference>
<dbReference type="STRING" id="1334629.MFUL124B02_26795"/>
<comment type="caution">
    <text evidence="1">The sequence shown here is derived from an EMBL/GenBank/DDBJ whole genome shotgun (WGS) entry which is preliminary data.</text>
</comment>
<accession>A0A511T4H3</accession>
<proteinExistence type="predicted"/>
<gene>
    <name evidence="1" type="ORF">MFU01_40960</name>
    <name evidence="2" type="ORF">SAMN05443572_105316</name>
</gene>
<dbReference type="Proteomes" id="UP000183760">
    <property type="component" value="Unassembled WGS sequence"/>
</dbReference>
<reference evidence="1 4" key="2">
    <citation type="submission" date="2019-07" db="EMBL/GenBank/DDBJ databases">
        <title>Whole genome shotgun sequence of Myxococcus fulvus NBRC 100333.</title>
        <authorList>
            <person name="Hosoyama A."/>
            <person name="Uohara A."/>
            <person name="Ohji S."/>
            <person name="Ichikawa N."/>
        </authorList>
    </citation>
    <scope>NUCLEOTIDE SEQUENCE [LARGE SCALE GENOMIC DNA]</scope>
    <source>
        <strain evidence="1 4">NBRC 100333</strain>
    </source>
</reference>
<sequence>MTAVLERVRPHVLRAYYETTYGQGGGRHAFDGATLEEYLALARIVYPRLSDKELLQRAPPHLKELRASAATASESRPPQVPEQPEWQFISKKDRVDLGEYVQQSPPRIRVSEVKNIVGLEKVRGSPVTRLAFNKCGSEGRKVLQPALVLEELEARWIDPEWIPALLGSVSAEKLWFDWDEEQPWNARALKHMEISHLQVDVPVLMGLANLKAQRFETAYVTCVADAGDLKEGLAGSARTLSELTIGAHVPFGPEVVAGLQKLKRLRIGAYPEFRQRWIDWAVGHREVSCLFDPPVTFIREGAPSLAEMHRDVPILVTRPKRGTPKYRVEYDVVGECELDFDDNGDLEDALKAAARQQKLKVQWGSEADTLVATAADVDTCRWVIDTALGFAT</sequence>
<dbReference type="EMBL" id="BJXR01000031">
    <property type="protein sequence ID" value="GEN09059.1"/>
    <property type="molecule type" value="Genomic_DNA"/>
</dbReference>
<name>A0A511T4H3_MYXFU</name>
<evidence type="ECO:0000313" key="2">
    <source>
        <dbReference type="EMBL" id="SEU14913.1"/>
    </source>
</evidence>
<organism evidence="1 4">
    <name type="scientific">Myxococcus fulvus</name>
    <dbReference type="NCBI Taxonomy" id="33"/>
    <lineage>
        <taxon>Bacteria</taxon>
        <taxon>Pseudomonadati</taxon>
        <taxon>Myxococcota</taxon>
        <taxon>Myxococcia</taxon>
        <taxon>Myxococcales</taxon>
        <taxon>Cystobacterineae</taxon>
        <taxon>Myxococcaceae</taxon>
        <taxon>Myxococcus</taxon>
    </lineage>
</organism>
<keyword evidence="3" id="KW-1185">Reference proteome</keyword>